<feature type="transmembrane region" description="Helical" evidence="1">
    <location>
        <begin position="55"/>
        <end position="73"/>
    </location>
</feature>
<organism evidence="2 3">
    <name type="scientific">Candidatus Viridilinea halotolerans</name>
    <dbReference type="NCBI Taxonomy" id="2491704"/>
    <lineage>
        <taxon>Bacteria</taxon>
        <taxon>Bacillati</taxon>
        <taxon>Chloroflexota</taxon>
        <taxon>Chloroflexia</taxon>
        <taxon>Chloroflexales</taxon>
        <taxon>Chloroflexineae</taxon>
        <taxon>Oscillochloridaceae</taxon>
        <taxon>Candidatus Viridilinea</taxon>
    </lineage>
</organism>
<keyword evidence="1" id="KW-0812">Transmembrane</keyword>
<evidence type="ECO:0000313" key="2">
    <source>
        <dbReference type="EMBL" id="RRR67816.1"/>
    </source>
</evidence>
<dbReference type="EMBL" id="RSAS01000761">
    <property type="protein sequence ID" value="RRR67816.1"/>
    <property type="molecule type" value="Genomic_DNA"/>
</dbReference>
<gene>
    <name evidence="2" type="ORF">EI684_18390</name>
</gene>
<reference evidence="2 3" key="1">
    <citation type="submission" date="2018-12" db="EMBL/GenBank/DDBJ databases">
        <title>Genome Sequence of Candidatus Viridilinea halotolerans isolated from saline sulfide-rich spring.</title>
        <authorList>
            <person name="Grouzdev D.S."/>
            <person name="Burganskaya E.I."/>
            <person name="Krutkina M.S."/>
            <person name="Sukhacheva M.V."/>
            <person name="Gorlenko V.M."/>
        </authorList>
    </citation>
    <scope>NUCLEOTIDE SEQUENCE [LARGE SCALE GENOMIC DNA]</scope>
    <source>
        <strain evidence="2">Chok-6</strain>
    </source>
</reference>
<keyword evidence="1" id="KW-0472">Membrane</keyword>
<dbReference type="Proteomes" id="UP000280307">
    <property type="component" value="Unassembled WGS sequence"/>
</dbReference>
<keyword evidence="1" id="KW-1133">Transmembrane helix</keyword>
<evidence type="ECO:0008006" key="4">
    <source>
        <dbReference type="Google" id="ProtNLM"/>
    </source>
</evidence>
<dbReference type="AlphaFoldDB" id="A0A426TTB3"/>
<evidence type="ECO:0000313" key="3">
    <source>
        <dbReference type="Proteomes" id="UP000280307"/>
    </source>
</evidence>
<proteinExistence type="predicted"/>
<protein>
    <recommendedName>
        <fullName evidence="4">PD-(D/E)XK endonuclease-like domain-containing protein</fullName>
    </recommendedName>
</protein>
<sequence length="74" mass="8249">MPTIRASEVAEYTFCARAWWLRRVAGVRPTTGGARRAAGIRRHARHGVLVRLSGWALWLGLLLLALGLLLLFLL</sequence>
<evidence type="ECO:0000256" key="1">
    <source>
        <dbReference type="SAM" id="Phobius"/>
    </source>
</evidence>
<accession>A0A426TTB3</accession>
<comment type="caution">
    <text evidence="2">The sequence shown here is derived from an EMBL/GenBank/DDBJ whole genome shotgun (WGS) entry which is preliminary data.</text>
</comment>
<name>A0A426TTB3_9CHLR</name>